<dbReference type="EMBL" id="WVHT01000003">
    <property type="protein sequence ID" value="MXV50769.1"/>
    <property type="molecule type" value="Genomic_DNA"/>
</dbReference>
<gene>
    <name evidence="1" type="ORF">GS399_07270</name>
</gene>
<organism evidence="1 2">
    <name type="scientific">Hufsiella arboris</name>
    <dbReference type="NCBI Taxonomy" id="2695275"/>
    <lineage>
        <taxon>Bacteria</taxon>
        <taxon>Pseudomonadati</taxon>
        <taxon>Bacteroidota</taxon>
        <taxon>Sphingobacteriia</taxon>
        <taxon>Sphingobacteriales</taxon>
        <taxon>Sphingobacteriaceae</taxon>
        <taxon>Hufsiella</taxon>
    </lineage>
</organism>
<protein>
    <submittedName>
        <fullName evidence="1">Uncharacterized protein</fullName>
    </submittedName>
</protein>
<proteinExistence type="predicted"/>
<name>A0A7K1Y9I5_9SPHI</name>
<keyword evidence="2" id="KW-1185">Reference proteome</keyword>
<sequence length="99" mass="11304">MDDRKVVSVMKVWYELQTRISVGKIKSMKVVSEDTTTVAVKFLAENERQKSFAIEALLYISSFLRMIMQVLSFCIKKAFHCHQVYCTSGCISSVISQVD</sequence>
<reference evidence="1 2" key="1">
    <citation type="submission" date="2019-11" db="EMBL/GenBank/DDBJ databases">
        <title>Pedobacter sp. HMF7647 Genome sequencing and assembly.</title>
        <authorList>
            <person name="Kang H."/>
            <person name="Kim H."/>
            <person name="Joh K."/>
        </authorList>
    </citation>
    <scope>NUCLEOTIDE SEQUENCE [LARGE SCALE GENOMIC DNA]</scope>
    <source>
        <strain evidence="1 2">HMF7647</strain>
    </source>
</reference>
<evidence type="ECO:0000313" key="1">
    <source>
        <dbReference type="EMBL" id="MXV50769.1"/>
    </source>
</evidence>
<dbReference type="Proteomes" id="UP000466586">
    <property type="component" value="Unassembled WGS sequence"/>
</dbReference>
<evidence type="ECO:0000313" key="2">
    <source>
        <dbReference type="Proteomes" id="UP000466586"/>
    </source>
</evidence>
<comment type="caution">
    <text evidence="1">The sequence shown here is derived from an EMBL/GenBank/DDBJ whole genome shotgun (WGS) entry which is preliminary data.</text>
</comment>
<dbReference type="AlphaFoldDB" id="A0A7K1Y9I5"/>
<accession>A0A7K1Y9I5</accession>